<dbReference type="InParanoid" id="A0A1C7NS03"/>
<keyword evidence="1" id="KW-0343">GTPase activation</keyword>
<dbReference type="SUPFAM" id="SSF47923">
    <property type="entry name" value="Ypt/Rab-GAP domain of gyp1p"/>
    <property type="match status" value="2"/>
</dbReference>
<evidence type="ECO:0000256" key="1">
    <source>
        <dbReference type="ARBA" id="ARBA00022468"/>
    </source>
</evidence>
<dbReference type="InterPro" id="IPR035969">
    <property type="entry name" value="Rab-GAP_TBC_sf"/>
</dbReference>
<name>A0A1C7NS03_9FUNG</name>
<dbReference type="Pfam" id="PF12068">
    <property type="entry name" value="PH_RBD"/>
    <property type="match status" value="1"/>
</dbReference>
<feature type="region of interest" description="Disordered" evidence="4">
    <location>
        <begin position="1"/>
        <end position="22"/>
    </location>
</feature>
<dbReference type="InterPro" id="IPR021935">
    <property type="entry name" value="SGSM1/2_RBD"/>
</dbReference>
<reference evidence="6 7" key="1">
    <citation type="submission" date="2016-03" db="EMBL/GenBank/DDBJ databases">
        <title>Choanephora cucurbitarum.</title>
        <authorList>
            <person name="Min B."/>
            <person name="Park H."/>
            <person name="Park J.-H."/>
            <person name="Shin H.-D."/>
            <person name="Choi I.-G."/>
        </authorList>
    </citation>
    <scope>NUCLEOTIDE SEQUENCE [LARGE SCALE GENOMIC DNA]</scope>
    <source>
        <strain evidence="6 7">KUS-F28377</strain>
    </source>
</reference>
<dbReference type="STRING" id="101091.A0A1C7NS03"/>
<gene>
    <name evidence="6" type="primary">gyp7</name>
    <name evidence="6" type="ORF">A0J61_00196</name>
</gene>
<dbReference type="FunFam" id="1.10.472.80:FF:000005">
    <property type="entry name" value="TBC1 domain family member 15"/>
    <property type="match status" value="1"/>
</dbReference>
<evidence type="ECO:0000256" key="4">
    <source>
        <dbReference type="SAM" id="MobiDB-lite"/>
    </source>
</evidence>
<dbReference type="EMBL" id="LUGH01000004">
    <property type="protein sequence ID" value="OBZ91750.1"/>
    <property type="molecule type" value="Genomic_DNA"/>
</dbReference>
<dbReference type="Proteomes" id="UP000093000">
    <property type="component" value="Unassembled WGS sequence"/>
</dbReference>
<dbReference type="PANTHER" id="PTHR22957">
    <property type="entry name" value="TBC1 DOMAIN FAMILY MEMBER GTPASE-ACTIVATING PROTEIN"/>
    <property type="match status" value="1"/>
</dbReference>
<evidence type="ECO:0000256" key="3">
    <source>
        <dbReference type="ARBA" id="ARBA00082648"/>
    </source>
</evidence>
<evidence type="ECO:0000313" key="6">
    <source>
        <dbReference type="EMBL" id="OBZ91750.1"/>
    </source>
</evidence>
<dbReference type="Gene3D" id="1.10.8.270">
    <property type="entry name" value="putative rabgap domain of human tbc1 domain family member 14 like domains"/>
    <property type="match status" value="1"/>
</dbReference>
<dbReference type="Gene3D" id="1.10.472.80">
    <property type="entry name" value="Ypt/Rab-GAP domain of gyp1p, domain 3"/>
    <property type="match status" value="1"/>
</dbReference>
<dbReference type="FunCoup" id="A0A1C7NS03">
    <property type="interactions" value="293"/>
</dbReference>
<dbReference type="AlphaFoldDB" id="A0A1C7NS03"/>
<comment type="caution">
    <text evidence="6">The sequence shown here is derived from an EMBL/GenBank/DDBJ whole genome shotgun (WGS) entry which is preliminary data.</text>
</comment>
<evidence type="ECO:0000313" key="7">
    <source>
        <dbReference type="Proteomes" id="UP000093000"/>
    </source>
</evidence>
<dbReference type="InterPro" id="IPR000195">
    <property type="entry name" value="Rab-GAP-TBC_dom"/>
</dbReference>
<dbReference type="PROSITE" id="PS50086">
    <property type="entry name" value="TBC_RABGAP"/>
    <property type="match status" value="1"/>
</dbReference>
<protein>
    <recommendedName>
        <fullName evidence="2">GTPase-activating protein GYP7</fullName>
    </recommendedName>
    <alternativeName>
        <fullName evidence="3">GAP for YPT7</fullName>
    </alternativeName>
</protein>
<feature type="region of interest" description="Disordered" evidence="4">
    <location>
        <begin position="367"/>
        <end position="394"/>
    </location>
</feature>
<sequence>MSESFLHRYSSNSSSDIPLTSNLSTNTPSIHRSIYNPLLSDVTNLSAQLSTSTVHSVYPSYNPTEYELAPVSLTVPEPLPELPPRPTAYQPQNKENQVRLIYTKSGFYLKSSEEELIHGFFAIFSKSMENVNIFVAWIPEYLIQSHDVPKFIELDGILASDQNFPAVELNLGQQETTVIALKNIYSLYLCPPTTEKQGHIAITSNSGDVLKPLWYAADHQHNFELDKQTWPGFTIADVLSAFHPLQNSRNIPYLYRVQDLDESPIPSPTLSTASSLTSAVMHSNLNREQPDEPIMDTLKEARWSLLERFSKVTQYSKQTATQALGNSLISPFLPAFFRESATVQDTVSEYEVASNYLSQWGSHNRDSQDHFLEDDTDGLLQGMPELAGPTPIHTRTAPVSPEVWVSLFDHEGKLATSVDYVRQLIFSGGLEHDIRIEAWKFLLGIYPWQSTFDEREAIRRSQADAYFEIKRTWFDHPDIRNSKHFQDEKHRIDKDVHRTDRTQEAFVGEDMPNPDPVMNVGTNANLEVMKDMLVSYNYHNTDLGYVQGMSDLLAPLFVAMGDEAMAFWAFSQFMERVQSNFFQDQSGMHRQLQTLNTLLQFMDPSLHKRLEETGTDNLFFCFRWLLVWFKREFDWEDVIRLWEVLWTDYLTDQMIIFVALAVIETHRDKIMSELTEFDEVLRYINDLSGKIPLEDTLERAEVLYYQFERKVRAMQHKTTLLQEQLQVRSIWNSSERPKIQTKLDSLKIPDILLTLIPSKQ</sequence>
<dbReference type="SMART" id="SM00164">
    <property type="entry name" value="TBC"/>
    <property type="match status" value="1"/>
</dbReference>
<organism evidence="6 7">
    <name type="scientific">Choanephora cucurbitarum</name>
    <dbReference type="NCBI Taxonomy" id="101091"/>
    <lineage>
        <taxon>Eukaryota</taxon>
        <taxon>Fungi</taxon>
        <taxon>Fungi incertae sedis</taxon>
        <taxon>Mucoromycota</taxon>
        <taxon>Mucoromycotina</taxon>
        <taxon>Mucoromycetes</taxon>
        <taxon>Mucorales</taxon>
        <taxon>Mucorineae</taxon>
        <taxon>Choanephoraceae</taxon>
        <taxon>Choanephoroideae</taxon>
        <taxon>Choanephora</taxon>
    </lineage>
</organism>
<evidence type="ECO:0000259" key="5">
    <source>
        <dbReference type="PROSITE" id="PS50086"/>
    </source>
</evidence>
<dbReference type="OrthoDB" id="10264062at2759"/>
<proteinExistence type="predicted"/>
<accession>A0A1C7NS03</accession>
<dbReference type="GO" id="GO:0005096">
    <property type="term" value="F:GTPase activator activity"/>
    <property type="evidence" value="ECO:0007669"/>
    <property type="project" value="UniProtKB-KW"/>
</dbReference>
<dbReference type="Pfam" id="PF00566">
    <property type="entry name" value="RabGAP-TBC"/>
    <property type="match status" value="1"/>
</dbReference>
<dbReference type="PANTHER" id="PTHR22957:SF502">
    <property type="entry name" value="SMALL G PROTEIN SIGNALING MODULATOR 2-RELATED"/>
    <property type="match status" value="1"/>
</dbReference>
<feature type="domain" description="Rab-GAP TBC" evidence="5">
    <location>
        <begin position="429"/>
        <end position="649"/>
    </location>
</feature>
<dbReference type="GO" id="GO:0005737">
    <property type="term" value="C:cytoplasm"/>
    <property type="evidence" value="ECO:0007669"/>
    <property type="project" value="UniProtKB-ARBA"/>
</dbReference>
<evidence type="ECO:0000256" key="2">
    <source>
        <dbReference type="ARBA" id="ARBA00072091"/>
    </source>
</evidence>
<keyword evidence="7" id="KW-1185">Reference proteome</keyword>